<dbReference type="EMBL" id="CP036268">
    <property type="protein sequence ID" value="QDT38411.1"/>
    <property type="molecule type" value="Genomic_DNA"/>
</dbReference>
<dbReference type="Proteomes" id="UP000317318">
    <property type="component" value="Chromosome"/>
</dbReference>
<dbReference type="InterPro" id="IPR051030">
    <property type="entry name" value="Vitamin_B12-ABC_binding"/>
</dbReference>
<sequence>MPEPRIVSLIPSATEIVCDLGLGHQLVGRSHSCDQPEVMHLPECTSVSIDVEASSRAIDEQVRAAGETSVYRINEATLASLRPDVILTQGVCDLCAAGPSLVEAAIRQFDPQPDVFAFCASRLAGVWEEIEEVAEHLGVAERGRELAADLRSRVATCFDDAADRPRQRLVFLDWIDPLMTAGHWIPDIVAAAGAEDVLSKAGSESRSFEWSELLAADPDVILIAPCGFSRQRAMGELGVLAEKPEWSKLRAVSDNQVFVADGQKFFNRPAPSLADSVEMLSAMLIGDESVAESWVRLDASVLFEEFS</sequence>
<keyword evidence="3" id="KW-1185">Reference proteome</keyword>
<evidence type="ECO:0000259" key="1">
    <source>
        <dbReference type="PROSITE" id="PS50983"/>
    </source>
</evidence>
<dbReference type="OrthoDB" id="9787772at2"/>
<dbReference type="Gene3D" id="3.40.50.1980">
    <property type="entry name" value="Nitrogenase molybdenum iron protein domain"/>
    <property type="match status" value="2"/>
</dbReference>
<accession>A0A517R3F3</accession>
<gene>
    <name evidence="2" type="ORF">Pan189_28050</name>
</gene>
<organism evidence="2 3">
    <name type="scientific">Stratiformator vulcanicus</name>
    <dbReference type="NCBI Taxonomy" id="2527980"/>
    <lineage>
        <taxon>Bacteria</taxon>
        <taxon>Pseudomonadati</taxon>
        <taxon>Planctomycetota</taxon>
        <taxon>Planctomycetia</taxon>
        <taxon>Planctomycetales</taxon>
        <taxon>Planctomycetaceae</taxon>
        <taxon>Stratiformator</taxon>
    </lineage>
</organism>
<dbReference type="AlphaFoldDB" id="A0A517R3F3"/>
<reference evidence="2 3" key="1">
    <citation type="submission" date="2019-02" db="EMBL/GenBank/DDBJ databases">
        <title>Deep-cultivation of Planctomycetes and their phenomic and genomic characterization uncovers novel biology.</title>
        <authorList>
            <person name="Wiegand S."/>
            <person name="Jogler M."/>
            <person name="Boedeker C."/>
            <person name="Pinto D."/>
            <person name="Vollmers J."/>
            <person name="Rivas-Marin E."/>
            <person name="Kohn T."/>
            <person name="Peeters S.H."/>
            <person name="Heuer A."/>
            <person name="Rast P."/>
            <person name="Oberbeckmann S."/>
            <person name="Bunk B."/>
            <person name="Jeske O."/>
            <person name="Meyerdierks A."/>
            <person name="Storesund J.E."/>
            <person name="Kallscheuer N."/>
            <person name="Luecker S."/>
            <person name="Lage O.M."/>
            <person name="Pohl T."/>
            <person name="Merkel B.J."/>
            <person name="Hornburger P."/>
            <person name="Mueller R.-W."/>
            <person name="Bruemmer F."/>
            <person name="Labrenz M."/>
            <person name="Spormann A.M."/>
            <person name="Op den Camp H."/>
            <person name="Overmann J."/>
            <person name="Amann R."/>
            <person name="Jetten M.S.M."/>
            <person name="Mascher T."/>
            <person name="Medema M.H."/>
            <person name="Devos D.P."/>
            <person name="Kaster A.-K."/>
            <person name="Ovreas L."/>
            <person name="Rohde M."/>
            <person name="Galperin M.Y."/>
            <person name="Jogler C."/>
        </authorList>
    </citation>
    <scope>NUCLEOTIDE SEQUENCE [LARGE SCALE GENOMIC DNA]</scope>
    <source>
        <strain evidence="2 3">Pan189</strain>
    </source>
</reference>
<feature type="domain" description="Fe/B12 periplasmic-binding" evidence="1">
    <location>
        <begin position="5"/>
        <end position="288"/>
    </location>
</feature>
<dbReference type="PROSITE" id="PS50983">
    <property type="entry name" value="FE_B12_PBP"/>
    <property type="match status" value="1"/>
</dbReference>
<dbReference type="Pfam" id="PF01497">
    <property type="entry name" value="Peripla_BP_2"/>
    <property type="match status" value="1"/>
</dbReference>
<proteinExistence type="predicted"/>
<protein>
    <submittedName>
        <fullName evidence="2">Corrinoid ABC transporter substrate-binding protein</fullName>
    </submittedName>
</protein>
<dbReference type="PANTHER" id="PTHR42860">
    <property type="entry name" value="VITAMIN B12-BINDING PROTEIN"/>
    <property type="match status" value="1"/>
</dbReference>
<dbReference type="SUPFAM" id="SSF53807">
    <property type="entry name" value="Helical backbone' metal receptor"/>
    <property type="match status" value="1"/>
</dbReference>
<dbReference type="RefSeq" id="WP_145364520.1">
    <property type="nucleotide sequence ID" value="NZ_CP036268.1"/>
</dbReference>
<dbReference type="PANTHER" id="PTHR42860:SF1">
    <property type="entry name" value="VITAMIN B12-BINDING PROTEIN"/>
    <property type="match status" value="1"/>
</dbReference>
<evidence type="ECO:0000313" key="3">
    <source>
        <dbReference type="Proteomes" id="UP000317318"/>
    </source>
</evidence>
<evidence type="ECO:0000313" key="2">
    <source>
        <dbReference type="EMBL" id="QDT38411.1"/>
    </source>
</evidence>
<name>A0A517R3F3_9PLAN</name>
<dbReference type="InterPro" id="IPR002491">
    <property type="entry name" value="ABC_transptr_periplasmic_BD"/>
</dbReference>
<dbReference type="KEGG" id="svp:Pan189_28050"/>